<name>A0A087UYP9_STEMI</name>
<gene>
    <name evidence="1" type="ORF">X975_23728</name>
</gene>
<dbReference type="AlphaFoldDB" id="A0A087UYP9"/>
<organism evidence="1 2">
    <name type="scientific">Stegodyphus mimosarum</name>
    <name type="common">African social velvet spider</name>
    <dbReference type="NCBI Taxonomy" id="407821"/>
    <lineage>
        <taxon>Eukaryota</taxon>
        <taxon>Metazoa</taxon>
        <taxon>Ecdysozoa</taxon>
        <taxon>Arthropoda</taxon>
        <taxon>Chelicerata</taxon>
        <taxon>Arachnida</taxon>
        <taxon>Araneae</taxon>
        <taxon>Araneomorphae</taxon>
        <taxon>Entelegynae</taxon>
        <taxon>Eresoidea</taxon>
        <taxon>Eresidae</taxon>
        <taxon>Stegodyphus</taxon>
    </lineage>
</organism>
<evidence type="ECO:0000313" key="2">
    <source>
        <dbReference type="Proteomes" id="UP000054359"/>
    </source>
</evidence>
<keyword evidence="2" id="KW-1185">Reference proteome</keyword>
<evidence type="ECO:0000313" key="1">
    <source>
        <dbReference type="EMBL" id="KFM82488.1"/>
    </source>
</evidence>
<dbReference type="Proteomes" id="UP000054359">
    <property type="component" value="Unassembled WGS sequence"/>
</dbReference>
<proteinExistence type="predicted"/>
<protein>
    <submittedName>
        <fullName evidence="1">Uncharacterized protein</fullName>
    </submittedName>
</protein>
<dbReference type="EMBL" id="KK122319">
    <property type="protein sequence ID" value="KFM82488.1"/>
    <property type="molecule type" value="Genomic_DNA"/>
</dbReference>
<feature type="non-terminal residue" evidence="1">
    <location>
        <position position="43"/>
    </location>
</feature>
<accession>A0A087UYP9</accession>
<reference evidence="1 2" key="1">
    <citation type="submission" date="2013-11" db="EMBL/GenBank/DDBJ databases">
        <title>Genome sequencing of Stegodyphus mimosarum.</title>
        <authorList>
            <person name="Bechsgaard J."/>
        </authorList>
    </citation>
    <scope>NUCLEOTIDE SEQUENCE [LARGE SCALE GENOMIC DNA]</scope>
</reference>
<sequence>MDISETKDSPTLTFGLPVASSILQSGSSSRVRRYTNEYHRWPL</sequence>